<dbReference type="HOGENOM" id="CLU_1415428_0_0_1"/>
<dbReference type="VEuPathDB" id="FungiDB:MPH_03567"/>
<evidence type="ECO:0000313" key="2">
    <source>
        <dbReference type="Proteomes" id="UP000007129"/>
    </source>
</evidence>
<dbReference type="AlphaFoldDB" id="K2S2E8"/>
<accession>K2S2E8</accession>
<gene>
    <name evidence="1" type="ORF">MPH_03567</name>
</gene>
<reference evidence="1 2" key="1">
    <citation type="journal article" date="2012" name="BMC Genomics">
        <title>Tools to kill: Genome of one of the most destructive plant pathogenic fungi Macrophomina phaseolina.</title>
        <authorList>
            <person name="Islam M.S."/>
            <person name="Haque M.S."/>
            <person name="Islam M.M."/>
            <person name="Emdad E.M."/>
            <person name="Halim A."/>
            <person name="Hossen Q.M.M."/>
            <person name="Hossain M.Z."/>
            <person name="Ahmed B."/>
            <person name="Rahim S."/>
            <person name="Rahman M.S."/>
            <person name="Alam M.M."/>
            <person name="Hou S."/>
            <person name="Wan X."/>
            <person name="Saito J.A."/>
            <person name="Alam M."/>
        </authorList>
    </citation>
    <scope>NUCLEOTIDE SEQUENCE [LARGE SCALE GENOMIC DNA]</scope>
    <source>
        <strain evidence="1 2">MS6</strain>
    </source>
</reference>
<comment type="caution">
    <text evidence="1">The sequence shown here is derived from an EMBL/GenBank/DDBJ whole genome shotgun (WGS) entry which is preliminary data.</text>
</comment>
<proteinExistence type="predicted"/>
<name>K2S2E8_MACPH</name>
<dbReference type="OrthoDB" id="10575944at2759"/>
<dbReference type="EMBL" id="AHHD01000165">
    <property type="protein sequence ID" value="EKG19197.1"/>
    <property type="molecule type" value="Genomic_DNA"/>
</dbReference>
<evidence type="ECO:0000313" key="1">
    <source>
        <dbReference type="EMBL" id="EKG19197.1"/>
    </source>
</evidence>
<dbReference type="Proteomes" id="UP000007129">
    <property type="component" value="Unassembled WGS sequence"/>
</dbReference>
<dbReference type="InParanoid" id="K2S2E8"/>
<protein>
    <submittedName>
        <fullName evidence="1">Uncharacterized protein</fullName>
    </submittedName>
</protein>
<sequence>MPAKIADGPLSFNIEVSRGTTFWRCVESIMRVFNTSKGVVTPAATAPAIEPKMAPSRAVTLSLPFVLLLHSFMPSHSGNCITVNGTSRMIVMPQPRYSSFQTCARPCDRRWPRICCKAASEEGCCNAWARCLTTSVGTRTAQAATSPRLAAAMWLSGSFQPTLVAGGVTLVPSAVCRVSVRVRFARARLALS</sequence>
<organism evidence="1 2">
    <name type="scientific">Macrophomina phaseolina (strain MS6)</name>
    <name type="common">Charcoal rot fungus</name>
    <dbReference type="NCBI Taxonomy" id="1126212"/>
    <lineage>
        <taxon>Eukaryota</taxon>
        <taxon>Fungi</taxon>
        <taxon>Dikarya</taxon>
        <taxon>Ascomycota</taxon>
        <taxon>Pezizomycotina</taxon>
        <taxon>Dothideomycetes</taxon>
        <taxon>Dothideomycetes incertae sedis</taxon>
        <taxon>Botryosphaeriales</taxon>
        <taxon>Botryosphaeriaceae</taxon>
        <taxon>Macrophomina</taxon>
    </lineage>
</organism>